<reference evidence="1" key="1">
    <citation type="submission" date="2020-02" db="EMBL/GenBank/DDBJ databases">
        <authorList>
            <person name="Meier V. D."/>
        </authorList>
    </citation>
    <scope>NUCLEOTIDE SEQUENCE</scope>
    <source>
        <strain evidence="1">AVDCRST_MAG93</strain>
    </source>
</reference>
<name>A0A6J4JSA9_9CHLR</name>
<dbReference type="EMBL" id="CADCTR010001212">
    <property type="protein sequence ID" value="CAA9286301.1"/>
    <property type="molecule type" value="Genomic_DNA"/>
</dbReference>
<proteinExistence type="predicted"/>
<evidence type="ECO:0000313" key="1">
    <source>
        <dbReference type="EMBL" id="CAA9286301.1"/>
    </source>
</evidence>
<protein>
    <submittedName>
        <fullName evidence="1">Uncharacterized protein</fullName>
    </submittedName>
</protein>
<gene>
    <name evidence="1" type="ORF">AVDCRST_MAG93-3560</name>
</gene>
<dbReference type="AlphaFoldDB" id="A0A6J4JSA9"/>
<sequence length="75" mass="8480">MAYKLLREVKEASIRKAKRFHISMPKLTGKFSASIFLGGKELFLGIAVADVEVEQVVRKRIVKNKPGSVKVFQFD</sequence>
<accession>A0A6J4JSA9</accession>
<organism evidence="1">
    <name type="scientific">uncultured Chloroflexia bacterium</name>
    <dbReference type="NCBI Taxonomy" id="1672391"/>
    <lineage>
        <taxon>Bacteria</taxon>
        <taxon>Bacillati</taxon>
        <taxon>Chloroflexota</taxon>
        <taxon>Chloroflexia</taxon>
        <taxon>environmental samples</taxon>
    </lineage>
</organism>